<gene>
    <name evidence="1" type="ORF">rCG_63480</name>
</gene>
<evidence type="ECO:0000313" key="2">
    <source>
        <dbReference type="Proteomes" id="UP000234681"/>
    </source>
</evidence>
<evidence type="ECO:0000313" key="1">
    <source>
        <dbReference type="EMBL" id="EDM04048.1"/>
    </source>
</evidence>
<reference evidence="1 2" key="1">
    <citation type="submission" date="2005-07" db="EMBL/GenBank/DDBJ databases">
        <authorList>
            <person name="Mural R.J."/>
            <person name="Li P.W."/>
            <person name="Adams M.D."/>
            <person name="Amanatides P.G."/>
            <person name="Baden-Tillson H."/>
            <person name="Barnstead M."/>
            <person name="Chin S.H."/>
            <person name="Dew I."/>
            <person name="Evans C.A."/>
            <person name="Ferriera S."/>
            <person name="Flanigan M."/>
            <person name="Fosler C."/>
            <person name="Glodek A."/>
            <person name="Gu Z."/>
            <person name="Holt R.A."/>
            <person name="Jennings D."/>
            <person name="Kraft C.L."/>
            <person name="Lu F."/>
            <person name="Nguyen T."/>
            <person name="Nusskern D.R."/>
            <person name="Pfannkoch C.M."/>
            <person name="Sitter C."/>
            <person name="Sutton G.G."/>
            <person name="Venter J.C."/>
            <person name="Wang Z."/>
            <person name="Woodage T."/>
            <person name="Zheng X.H."/>
            <person name="Zhong F."/>
        </authorList>
    </citation>
    <scope>NUCLEOTIDE SEQUENCE [LARGE SCALE GENOMIC DNA]</scope>
    <source>
        <strain>BN</strain>
        <strain evidence="2">Sprague-Dawley</strain>
    </source>
</reference>
<dbReference type="Proteomes" id="UP000234681">
    <property type="component" value="Chromosome 10"/>
</dbReference>
<dbReference type="AlphaFoldDB" id="A6HDE3"/>
<organism evidence="1 2">
    <name type="scientific">Rattus norvegicus</name>
    <name type="common">Rat</name>
    <dbReference type="NCBI Taxonomy" id="10116"/>
    <lineage>
        <taxon>Eukaryota</taxon>
        <taxon>Metazoa</taxon>
        <taxon>Chordata</taxon>
        <taxon>Craniata</taxon>
        <taxon>Vertebrata</taxon>
        <taxon>Euteleostomi</taxon>
        <taxon>Mammalia</taxon>
        <taxon>Eutheria</taxon>
        <taxon>Euarchontoglires</taxon>
        <taxon>Glires</taxon>
        <taxon>Rodentia</taxon>
        <taxon>Myomorpha</taxon>
        <taxon>Muroidea</taxon>
        <taxon>Muridae</taxon>
        <taxon>Murinae</taxon>
        <taxon>Rattus</taxon>
    </lineage>
</organism>
<name>A6HDE3_RAT</name>
<accession>A6HDE3</accession>
<sequence length="25" mass="2796">MGRPERWDATQAQVSKTHALVPFGL</sequence>
<proteinExistence type="predicted"/>
<dbReference type="EMBL" id="CH473948">
    <property type="protein sequence ID" value="EDM04048.1"/>
    <property type="molecule type" value="Genomic_DNA"/>
</dbReference>
<protein>
    <submittedName>
        <fullName evidence="1">RCG63480</fullName>
    </submittedName>
</protein>